<keyword evidence="8" id="KW-0966">Cell projection</keyword>
<dbReference type="SUPFAM" id="SSF50978">
    <property type="entry name" value="WD40 repeat-like"/>
    <property type="match status" value="1"/>
</dbReference>
<dbReference type="InterPro" id="IPR020472">
    <property type="entry name" value="WD40_PAC1"/>
</dbReference>
<evidence type="ECO:0000256" key="4">
    <source>
        <dbReference type="ARBA" id="ARBA00022737"/>
    </source>
</evidence>
<dbReference type="Gene3D" id="2.130.10.10">
    <property type="entry name" value="YVTN repeat-like/Quinoprotein amine dehydrogenase"/>
    <property type="match status" value="3"/>
</dbReference>
<dbReference type="Proteomes" id="UP001108240">
    <property type="component" value="Unplaced"/>
</dbReference>
<dbReference type="InterPro" id="IPR015943">
    <property type="entry name" value="WD40/YVTN_repeat-like_dom_sf"/>
</dbReference>
<evidence type="ECO:0000256" key="9">
    <source>
        <dbReference type="ARBA" id="ARBA00037841"/>
    </source>
</evidence>
<feature type="repeat" description="WD" evidence="11">
    <location>
        <begin position="126"/>
        <end position="168"/>
    </location>
</feature>
<keyword evidence="13" id="KW-1185">Reference proteome</keyword>
<evidence type="ECO:0000256" key="3">
    <source>
        <dbReference type="ARBA" id="ARBA00022574"/>
    </source>
</evidence>
<evidence type="ECO:0000256" key="11">
    <source>
        <dbReference type="PROSITE-ProRule" id="PRU00221"/>
    </source>
</evidence>
<feature type="repeat" description="WD" evidence="11">
    <location>
        <begin position="84"/>
        <end position="125"/>
    </location>
</feature>
<dbReference type="FunFam" id="2.130.10.10:FF:000250">
    <property type="entry name" value="Dynein assembly factor with WDR repeat domains 1"/>
    <property type="match status" value="1"/>
</dbReference>
<comment type="subcellular location">
    <subcellularLocation>
        <location evidence="1">Cytoplasm</location>
        <location evidence="1">Cytoskeleton</location>
        <location evidence="1">Flagellum axoneme</location>
    </subcellularLocation>
    <subcellularLocation>
        <location evidence="9">Cytoplasm</location>
        <location evidence="9">Cytoskeleton</location>
        <location evidence="9">Flagellum basal body</location>
    </subcellularLocation>
</comment>
<evidence type="ECO:0000256" key="8">
    <source>
        <dbReference type="ARBA" id="ARBA00023273"/>
    </source>
</evidence>
<keyword evidence="5" id="KW-0282">Flagellum</keyword>
<dbReference type="PRINTS" id="PR00320">
    <property type="entry name" value="GPROTEINBRPT"/>
</dbReference>
<dbReference type="AlphaFoldDB" id="A0A8C1DKZ5"/>
<dbReference type="GO" id="GO:0070286">
    <property type="term" value="P:axonemal dynein complex assembly"/>
    <property type="evidence" value="ECO:0007669"/>
    <property type="project" value="UniProtKB-ARBA"/>
</dbReference>
<dbReference type="PANTHER" id="PTHR19848">
    <property type="entry name" value="WD40 REPEAT PROTEIN"/>
    <property type="match status" value="1"/>
</dbReference>
<evidence type="ECO:0000256" key="10">
    <source>
        <dbReference type="ARBA" id="ARBA00069109"/>
    </source>
</evidence>
<dbReference type="Pfam" id="PF00400">
    <property type="entry name" value="WD40"/>
    <property type="match status" value="7"/>
</dbReference>
<dbReference type="InterPro" id="IPR001680">
    <property type="entry name" value="WD40_rpt"/>
</dbReference>
<reference evidence="12" key="1">
    <citation type="submission" date="2025-08" db="UniProtKB">
        <authorList>
            <consortium name="Ensembl"/>
        </authorList>
    </citation>
    <scope>IDENTIFICATION</scope>
</reference>
<keyword evidence="6" id="KW-0969">Cilium</keyword>
<dbReference type="InterPro" id="IPR019775">
    <property type="entry name" value="WD40_repeat_CS"/>
</dbReference>
<dbReference type="CDD" id="cd00200">
    <property type="entry name" value="WD40"/>
    <property type="match status" value="1"/>
</dbReference>
<evidence type="ECO:0000313" key="12">
    <source>
        <dbReference type="Ensembl" id="ENSCCRP00000063543.2"/>
    </source>
</evidence>
<dbReference type="PROSITE" id="PS00678">
    <property type="entry name" value="WD_REPEATS_1"/>
    <property type="match status" value="2"/>
</dbReference>
<organism evidence="12 13">
    <name type="scientific">Cyprinus carpio carpio</name>
    <dbReference type="NCBI Taxonomy" id="630221"/>
    <lineage>
        <taxon>Eukaryota</taxon>
        <taxon>Metazoa</taxon>
        <taxon>Chordata</taxon>
        <taxon>Craniata</taxon>
        <taxon>Vertebrata</taxon>
        <taxon>Euteleostomi</taxon>
        <taxon>Actinopterygii</taxon>
        <taxon>Neopterygii</taxon>
        <taxon>Teleostei</taxon>
        <taxon>Ostariophysi</taxon>
        <taxon>Cypriniformes</taxon>
        <taxon>Cyprinidae</taxon>
        <taxon>Cyprininae</taxon>
        <taxon>Cyprinus</taxon>
    </lineage>
</organism>
<keyword evidence="7" id="KW-0206">Cytoskeleton</keyword>
<reference evidence="12" key="2">
    <citation type="submission" date="2025-09" db="UniProtKB">
        <authorList>
            <consortium name="Ensembl"/>
        </authorList>
    </citation>
    <scope>IDENTIFICATION</scope>
</reference>
<dbReference type="PANTHER" id="PTHR19848:SF8">
    <property type="entry name" value="F-BOX AND WD REPEAT DOMAIN CONTAINING 7"/>
    <property type="match status" value="1"/>
</dbReference>
<proteinExistence type="predicted"/>
<dbReference type="SMART" id="SM00320">
    <property type="entry name" value="WD40"/>
    <property type="match status" value="7"/>
</dbReference>
<dbReference type="Ensembl" id="ENSCCRT00000068861.2">
    <property type="protein sequence ID" value="ENSCCRP00000063543.2"/>
    <property type="gene ID" value="ENSCCRG00000034155.2"/>
</dbReference>
<keyword evidence="2" id="KW-0963">Cytoplasm</keyword>
<feature type="repeat" description="WD" evidence="11">
    <location>
        <begin position="319"/>
        <end position="360"/>
    </location>
</feature>
<evidence type="ECO:0000256" key="2">
    <source>
        <dbReference type="ARBA" id="ARBA00022490"/>
    </source>
</evidence>
<feature type="repeat" description="WD" evidence="11">
    <location>
        <begin position="169"/>
        <end position="210"/>
    </location>
</feature>
<feature type="repeat" description="WD" evidence="11">
    <location>
        <begin position="211"/>
        <end position="247"/>
    </location>
</feature>
<sequence length="393" mass="42943">HKQQTNKLQLYDQDREKGGQLRTKSIDLLNLTPDTDVNELLSDIRAAEPLITSSCAEQVKVLICKLQEKVGQKDDRRFYLFRALQAHNLPLTNVAFNKSGSSFITGSYDRTCKLWDTASGEELHTLEGHRNIVYAIAFNNPYGDKVATGSFDKTCKLWSAETGKCFYTFRGHTAEIVCLAFSPQSILVATGSMDTTAKLWDVESGKEVSTLAGHFAEIISLSFNTMGDHLVMGSLDHTAILWDISSGMLCVCEVISGRGVVCVCDITGCVGQCLATLLGHNDEVLDVCFNYAGQLIATASADGTSRVFSAETFQCLCQLEGHKGEISKVCFNPQGSCALTASVDKTARVWYANTGACLQALEGHSDEIFSCAFNYEGDTIITGSKDNTCRIWH</sequence>
<dbReference type="PROSITE" id="PS50082">
    <property type="entry name" value="WD_REPEATS_2"/>
    <property type="match status" value="7"/>
</dbReference>
<evidence type="ECO:0000313" key="13">
    <source>
        <dbReference type="Proteomes" id="UP001108240"/>
    </source>
</evidence>
<evidence type="ECO:0000256" key="7">
    <source>
        <dbReference type="ARBA" id="ARBA00023212"/>
    </source>
</evidence>
<evidence type="ECO:0000256" key="1">
    <source>
        <dbReference type="ARBA" id="ARBA00004611"/>
    </source>
</evidence>
<keyword evidence="3 11" id="KW-0853">WD repeat</keyword>
<dbReference type="InterPro" id="IPR036322">
    <property type="entry name" value="WD40_repeat_dom_sf"/>
</dbReference>
<feature type="repeat" description="WD" evidence="11">
    <location>
        <begin position="277"/>
        <end position="318"/>
    </location>
</feature>
<evidence type="ECO:0000256" key="5">
    <source>
        <dbReference type="ARBA" id="ARBA00022846"/>
    </source>
</evidence>
<keyword evidence="4" id="KW-0677">Repeat</keyword>
<protein>
    <recommendedName>
        <fullName evidence="10">Dynein assembly factor with WD repeat domains 1</fullName>
    </recommendedName>
</protein>
<evidence type="ECO:0000256" key="6">
    <source>
        <dbReference type="ARBA" id="ARBA00023069"/>
    </source>
</evidence>
<accession>A0A8C1DKZ5</accession>
<dbReference type="PROSITE" id="PS50294">
    <property type="entry name" value="WD_REPEATS_REGION"/>
    <property type="match status" value="6"/>
</dbReference>
<name>A0A8C1DKZ5_CYPCA</name>
<dbReference type="GeneTree" id="ENSGT00940000167309"/>
<feature type="repeat" description="WD" evidence="11">
    <location>
        <begin position="361"/>
        <end position="393"/>
    </location>
</feature>